<dbReference type="AlphaFoldDB" id="A0A8S4PPQ3"/>
<accession>A0A8S4PPQ3</accession>
<evidence type="ECO:0000313" key="1">
    <source>
        <dbReference type="EMBL" id="CAH1795295.1"/>
    </source>
</evidence>
<protein>
    <submittedName>
        <fullName evidence="1">Uncharacterized protein</fullName>
    </submittedName>
</protein>
<comment type="caution">
    <text evidence="1">The sequence shown here is derived from an EMBL/GenBank/DDBJ whole genome shotgun (WGS) entry which is preliminary data.</text>
</comment>
<evidence type="ECO:0000313" key="2">
    <source>
        <dbReference type="Proteomes" id="UP000749559"/>
    </source>
</evidence>
<sequence>MCLSRSDLRFCDFLKQSYYYTQCLSSYSYRHVSLDDPLFFHVQILIGTNMMIWLNNFQPSLKIVKPKAHPLQAVCMKFLNTLVSMTEGANATVFLQQEMTHAGFELDVLQK</sequence>
<organism evidence="1 2">
    <name type="scientific">Owenia fusiformis</name>
    <name type="common">Polychaete worm</name>
    <dbReference type="NCBI Taxonomy" id="6347"/>
    <lineage>
        <taxon>Eukaryota</taxon>
        <taxon>Metazoa</taxon>
        <taxon>Spiralia</taxon>
        <taxon>Lophotrochozoa</taxon>
        <taxon>Annelida</taxon>
        <taxon>Polychaeta</taxon>
        <taxon>Sedentaria</taxon>
        <taxon>Canalipalpata</taxon>
        <taxon>Sabellida</taxon>
        <taxon>Oweniida</taxon>
        <taxon>Oweniidae</taxon>
        <taxon>Owenia</taxon>
    </lineage>
</organism>
<gene>
    <name evidence="1" type="ORF">OFUS_LOCUS19857</name>
</gene>
<reference evidence="1" key="1">
    <citation type="submission" date="2022-03" db="EMBL/GenBank/DDBJ databases">
        <authorList>
            <person name="Martin C."/>
        </authorList>
    </citation>
    <scope>NUCLEOTIDE SEQUENCE</scope>
</reference>
<feature type="non-terminal residue" evidence="1">
    <location>
        <position position="111"/>
    </location>
</feature>
<dbReference type="Proteomes" id="UP000749559">
    <property type="component" value="Unassembled WGS sequence"/>
</dbReference>
<proteinExistence type="predicted"/>
<dbReference type="EMBL" id="CAIIXF020000009">
    <property type="protein sequence ID" value="CAH1795295.1"/>
    <property type="molecule type" value="Genomic_DNA"/>
</dbReference>
<name>A0A8S4PPQ3_OWEFU</name>
<keyword evidence="2" id="KW-1185">Reference proteome</keyword>